<sequence>LLFEKIKGRPLRQKYVGLVHQLGFFFLIALIILITYRDFNTYGASILGALKSVF</sequence>
<feature type="non-terminal residue" evidence="2">
    <location>
        <position position="1"/>
    </location>
</feature>
<reference evidence="2 3" key="1">
    <citation type="journal article" date="2015" name="Nature">
        <title>rRNA introns, odd ribosomes, and small enigmatic genomes across a large radiation of phyla.</title>
        <authorList>
            <person name="Brown C.T."/>
            <person name="Hug L.A."/>
            <person name="Thomas B.C."/>
            <person name="Sharon I."/>
            <person name="Castelle C.J."/>
            <person name="Singh A."/>
            <person name="Wilkins M.J."/>
            <person name="Williams K.H."/>
            <person name="Banfield J.F."/>
        </authorList>
    </citation>
    <scope>NUCLEOTIDE SEQUENCE [LARGE SCALE GENOMIC DNA]</scope>
</reference>
<evidence type="ECO:0000256" key="1">
    <source>
        <dbReference type="SAM" id="Phobius"/>
    </source>
</evidence>
<organism evidence="2 3">
    <name type="scientific">Candidatus Kuenenbacteria bacterium GW2011_GWA2_42_15</name>
    <dbReference type="NCBI Taxonomy" id="1618677"/>
    <lineage>
        <taxon>Bacteria</taxon>
        <taxon>Candidatus Kueneniibacteriota</taxon>
    </lineage>
</organism>
<feature type="transmembrane region" description="Helical" evidence="1">
    <location>
        <begin position="15"/>
        <end position="36"/>
    </location>
</feature>
<evidence type="ECO:0000313" key="2">
    <source>
        <dbReference type="EMBL" id="KKS40356.1"/>
    </source>
</evidence>
<dbReference type="AlphaFoldDB" id="A0A0G1B236"/>
<dbReference type="Proteomes" id="UP000034516">
    <property type="component" value="Unassembled WGS sequence"/>
</dbReference>
<gene>
    <name evidence="2" type="ORF">UV02_C0042G0001</name>
</gene>
<accession>A0A0G1B236</accession>
<keyword evidence="1" id="KW-0472">Membrane</keyword>
<dbReference type="EMBL" id="LCCW01000042">
    <property type="protein sequence ID" value="KKS40356.1"/>
    <property type="molecule type" value="Genomic_DNA"/>
</dbReference>
<proteinExistence type="predicted"/>
<protein>
    <submittedName>
        <fullName evidence="2">Uncharacterized protein</fullName>
    </submittedName>
</protein>
<name>A0A0G1B236_9BACT</name>
<keyword evidence="1" id="KW-0812">Transmembrane</keyword>
<comment type="caution">
    <text evidence="2">The sequence shown here is derived from an EMBL/GenBank/DDBJ whole genome shotgun (WGS) entry which is preliminary data.</text>
</comment>
<keyword evidence="1" id="KW-1133">Transmembrane helix</keyword>
<evidence type="ECO:0000313" key="3">
    <source>
        <dbReference type="Proteomes" id="UP000034516"/>
    </source>
</evidence>